<dbReference type="PROSITE" id="PS50160">
    <property type="entry name" value="DNA_LIGASE_A3"/>
    <property type="match status" value="1"/>
</dbReference>
<dbReference type="Pfam" id="PF01068">
    <property type="entry name" value="DNA_ligase_A_M"/>
    <property type="match status" value="1"/>
</dbReference>
<evidence type="ECO:0000256" key="3">
    <source>
        <dbReference type="ARBA" id="ARBA00022705"/>
    </source>
</evidence>
<sequence length="518" mass="58863">MILDILNQINSARGSAKLQVLKSQENNELLKKVCYMTYSKQITFGISKKTFPERLLGEKETITLEDALLNLNMLYATRKLTGNNAIIALKCMISSLSIDDAEVVKRILFGDLDVGINVSTINKVWKGLVKEQPQMLSSPEDPKLIDKILKLGNAYAELKADGARGFGDISGHSSVGGINFYTRSSNEYTGLERIMRAIDKMEAHGWVFDGEFVVRESSAVEIDVMASLMGDVEEVELSKSDKYKTVFDRESGNGIMNKSLKASISPEDADRVVYQVWDIVPRNVYYGEVPCPPDLTQQKRRKILIDFLSKIDDDCIQIIESTPVKTIEDVRRVYQAYVQDGYEGIILKHGDSLWEDKRSKLFVKFKEKYPFDLGIVEVYEHDKDPNKVGGFVMVSDCGTIKTRGGSGLTDTTHKKSYSAIDMFNHPELERFEDKGGQFIEIYIPLEERDELDREKLMQMYRNGELDDMIVECEVNAPTTSKTRKAGDPEFSFFLPIIKKLRWDKNKANRYEDVFVINS</sequence>
<keyword evidence="4" id="KW-0227">DNA damage</keyword>
<evidence type="ECO:0000256" key="1">
    <source>
        <dbReference type="ARBA" id="ARBA00007572"/>
    </source>
</evidence>
<comment type="similarity">
    <text evidence="1">Belongs to the ATP-dependent DNA ligase family.</text>
</comment>
<name>A0A219YBW7_9CAUD</name>
<evidence type="ECO:0000313" key="8">
    <source>
        <dbReference type="Proteomes" id="UP000225215"/>
    </source>
</evidence>
<keyword evidence="5" id="KW-0234">DNA repair</keyword>
<evidence type="ECO:0000313" key="7">
    <source>
        <dbReference type="EMBL" id="APU01447.1"/>
    </source>
</evidence>
<dbReference type="PROSITE" id="PS00697">
    <property type="entry name" value="DNA_LIGASE_A1"/>
    <property type="match status" value="1"/>
</dbReference>
<keyword evidence="2 7" id="KW-0436">Ligase</keyword>
<dbReference type="GO" id="GO:0006310">
    <property type="term" value="P:DNA recombination"/>
    <property type="evidence" value="ECO:0007669"/>
    <property type="project" value="InterPro"/>
</dbReference>
<reference evidence="7 8" key="1">
    <citation type="journal article" date="2017" name="Sci. Rep.">
        <title>Characterization and diversity of phages infecting Aeromonas salmonicida subsp. salmonicida.</title>
        <authorList>
            <person name="Vincent A.T."/>
            <person name="Paquet V.E."/>
            <person name="Bernatchez A."/>
            <person name="Tremblay D.M."/>
            <person name="Moineau S."/>
            <person name="Charette S.J."/>
        </authorList>
    </citation>
    <scope>NUCLEOTIDE SEQUENCE [LARGE SCALE GENOMIC DNA]</scope>
</reference>
<dbReference type="PROSITE" id="PS00333">
    <property type="entry name" value="DNA_LIGASE_A2"/>
    <property type="match status" value="1"/>
</dbReference>
<dbReference type="PANTHER" id="PTHR47810:SF1">
    <property type="entry name" value="DNA LIGASE B"/>
    <property type="match status" value="1"/>
</dbReference>
<evidence type="ECO:0000256" key="2">
    <source>
        <dbReference type="ARBA" id="ARBA00022598"/>
    </source>
</evidence>
<proteinExistence type="inferred from homology"/>
<dbReference type="InterPro" id="IPR050326">
    <property type="entry name" value="NAD_dep_DNA_ligaseB"/>
</dbReference>
<evidence type="ECO:0000256" key="5">
    <source>
        <dbReference type="ARBA" id="ARBA00023204"/>
    </source>
</evidence>
<dbReference type="Gene3D" id="3.30.470.30">
    <property type="entry name" value="DNA ligase/mRNA capping enzyme"/>
    <property type="match status" value="1"/>
</dbReference>
<dbReference type="GO" id="GO:0005524">
    <property type="term" value="F:ATP binding"/>
    <property type="evidence" value="ECO:0007669"/>
    <property type="project" value="InterPro"/>
</dbReference>
<protein>
    <submittedName>
        <fullName evidence="7">DNA ligase</fullName>
    </submittedName>
</protein>
<dbReference type="Proteomes" id="UP000225215">
    <property type="component" value="Segment"/>
</dbReference>
<dbReference type="SUPFAM" id="SSF56091">
    <property type="entry name" value="DNA ligase/mRNA capping enzyme, catalytic domain"/>
    <property type="match status" value="1"/>
</dbReference>
<keyword evidence="3" id="KW-0235">DNA replication</keyword>
<dbReference type="InterPro" id="IPR012310">
    <property type="entry name" value="DNA_ligase_ATP-dep_cent"/>
</dbReference>
<organism evidence="7 8">
    <name type="scientific">Aeromonas phage 65.2</name>
    <dbReference type="NCBI Taxonomy" id="1932896"/>
    <lineage>
        <taxon>Viruses</taxon>
        <taxon>Duplodnaviria</taxon>
        <taxon>Heunggongvirae</taxon>
        <taxon>Uroviricota</taxon>
        <taxon>Caudoviricetes</taxon>
        <taxon>Pantevenvirales</taxon>
        <taxon>Straboviridae</taxon>
        <taxon>Emmerichvirinae</taxon>
        <taxon>Ishigurovirus</taxon>
        <taxon>Ishigurovirus osborne</taxon>
    </lineage>
</organism>
<dbReference type="EMBL" id="KY290955">
    <property type="protein sequence ID" value="APU01447.1"/>
    <property type="molecule type" value="Genomic_DNA"/>
</dbReference>
<dbReference type="GO" id="GO:0003910">
    <property type="term" value="F:DNA ligase (ATP) activity"/>
    <property type="evidence" value="ECO:0007669"/>
    <property type="project" value="InterPro"/>
</dbReference>
<dbReference type="GO" id="GO:0006281">
    <property type="term" value="P:DNA repair"/>
    <property type="evidence" value="ECO:0007669"/>
    <property type="project" value="UniProtKB-KW"/>
</dbReference>
<dbReference type="PANTHER" id="PTHR47810">
    <property type="entry name" value="DNA LIGASE"/>
    <property type="match status" value="1"/>
</dbReference>
<evidence type="ECO:0000259" key="6">
    <source>
        <dbReference type="PROSITE" id="PS50160"/>
    </source>
</evidence>
<dbReference type="InterPro" id="IPR016059">
    <property type="entry name" value="DNA_ligase_ATP-dep_CS"/>
</dbReference>
<evidence type="ECO:0000256" key="4">
    <source>
        <dbReference type="ARBA" id="ARBA00022763"/>
    </source>
</evidence>
<dbReference type="GO" id="GO:0006260">
    <property type="term" value="P:DNA replication"/>
    <property type="evidence" value="ECO:0007669"/>
    <property type="project" value="UniProtKB-KW"/>
</dbReference>
<accession>A0A219YBW7</accession>
<feature type="domain" description="ATP-dependent DNA ligase family profile" evidence="6">
    <location>
        <begin position="299"/>
        <end position="369"/>
    </location>
</feature>